<evidence type="ECO:0000313" key="1">
    <source>
        <dbReference type="EMBL" id="GBP00215.1"/>
    </source>
</evidence>
<gene>
    <name evidence="1" type="ORF">EVAR_840_1</name>
</gene>
<organism evidence="1 2">
    <name type="scientific">Eumeta variegata</name>
    <name type="common">Bagworm moth</name>
    <name type="synonym">Eumeta japonica</name>
    <dbReference type="NCBI Taxonomy" id="151549"/>
    <lineage>
        <taxon>Eukaryota</taxon>
        <taxon>Metazoa</taxon>
        <taxon>Ecdysozoa</taxon>
        <taxon>Arthropoda</taxon>
        <taxon>Hexapoda</taxon>
        <taxon>Insecta</taxon>
        <taxon>Pterygota</taxon>
        <taxon>Neoptera</taxon>
        <taxon>Endopterygota</taxon>
        <taxon>Lepidoptera</taxon>
        <taxon>Glossata</taxon>
        <taxon>Ditrysia</taxon>
        <taxon>Tineoidea</taxon>
        <taxon>Psychidae</taxon>
        <taxon>Oiketicinae</taxon>
        <taxon>Eumeta</taxon>
    </lineage>
</organism>
<evidence type="ECO:0000313" key="2">
    <source>
        <dbReference type="Proteomes" id="UP000299102"/>
    </source>
</evidence>
<reference evidence="1 2" key="1">
    <citation type="journal article" date="2019" name="Commun. Biol.">
        <title>The bagworm genome reveals a unique fibroin gene that provides high tensile strength.</title>
        <authorList>
            <person name="Kono N."/>
            <person name="Nakamura H."/>
            <person name="Ohtoshi R."/>
            <person name="Tomita M."/>
            <person name="Numata K."/>
            <person name="Arakawa K."/>
        </authorList>
    </citation>
    <scope>NUCLEOTIDE SEQUENCE [LARGE SCALE GENOMIC DNA]</scope>
</reference>
<sequence length="100" mass="11594">MGVVLSAEERVPERNLVIVVRRHFLECNRFRHTSYFLTFRMTPQAHSSRGKLLMLRMRAGTSGGLKRKGGRGYTETKRNVLFLKGSRKINQCRICARARQ</sequence>
<keyword evidence="2" id="KW-1185">Reference proteome</keyword>
<comment type="caution">
    <text evidence="1">The sequence shown here is derived from an EMBL/GenBank/DDBJ whole genome shotgun (WGS) entry which is preliminary data.</text>
</comment>
<protein>
    <submittedName>
        <fullName evidence="1">Uncharacterized protein</fullName>
    </submittedName>
</protein>
<name>A0A4C1SDR0_EUMVA</name>
<accession>A0A4C1SDR0</accession>
<proteinExistence type="predicted"/>
<dbReference type="Proteomes" id="UP000299102">
    <property type="component" value="Unassembled WGS sequence"/>
</dbReference>
<dbReference type="AlphaFoldDB" id="A0A4C1SDR0"/>
<dbReference type="EMBL" id="BGZK01000005">
    <property type="protein sequence ID" value="GBP00215.1"/>
    <property type="molecule type" value="Genomic_DNA"/>
</dbReference>